<keyword evidence="5 10" id="KW-1133">Transmembrane helix</keyword>
<evidence type="ECO:0000256" key="1">
    <source>
        <dbReference type="ARBA" id="ARBA00004586"/>
    </source>
</evidence>
<feature type="region of interest" description="Disordered" evidence="9">
    <location>
        <begin position="76"/>
        <end position="173"/>
    </location>
</feature>
<dbReference type="AlphaFoldDB" id="A0A8X6QQP6"/>
<feature type="compositionally biased region" description="Basic and acidic residues" evidence="9">
    <location>
        <begin position="80"/>
        <end position="96"/>
    </location>
</feature>
<protein>
    <submittedName>
        <fullName evidence="12">Testis-expressed protein 2</fullName>
    </submittedName>
</protein>
<keyword evidence="2" id="KW-0813">Transport</keyword>
<evidence type="ECO:0000256" key="9">
    <source>
        <dbReference type="SAM" id="MobiDB-lite"/>
    </source>
</evidence>
<feature type="region of interest" description="Disordered" evidence="9">
    <location>
        <begin position="841"/>
        <end position="881"/>
    </location>
</feature>
<keyword evidence="3 10" id="KW-0812">Transmembrane</keyword>
<dbReference type="PROSITE" id="PS51847">
    <property type="entry name" value="SMP"/>
    <property type="match status" value="1"/>
</dbReference>
<evidence type="ECO:0000313" key="13">
    <source>
        <dbReference type="Proteomes" id="UP000887013"/>
    </source>
</evidence>
<dbReference type="Proteomes" id="UP000887013">
    <property type="component" value="Unassembled WGS sequence"/>
</dbReference>
<dbReference type="GO" id="GO:0005789">
    <property type="term" value="C:endoplasmic reticulum membrane"/>
    <property type="evidence" value="ECO:0007669"/>
    <property type="project" value="UniProtKB-SubCell"/>
</dbReference>
<evidence type="ECO:0000256" key="8">
    <source>
        <dbReference type="ARBA" id="ARBA00023136"/>
    </source>
</evidence>
<feature type="domain" description="SMP-LTD" evidence="11">
    <location>
        <begin position="716"/>
        <end position="999"/>
    </location>
</feature>
<dbReference type="PANTHER" id="PTHR13466">
    <property type="entry name" value="TEX2 PROTEIN-RELATED"/>
    <property type="match status" value="1"/>
</dbReference>
<keyword evidence="4" id="KW-0256">Endoplasmic reticulum</keyword>
<organism evidence="12 13">
    <name type="scientific">Nephila pilipes</name>
    <name type="common">Giant wood spider</name>
    <name type="synonym">Nephila maculata</name>
    <dbReference type="NCBI Taxonomy" id="299642"/>
    <lineage>
        <taxon>Eukaryota</taxon>
        <taxon>Metazoa</taxon>
        <taxon>Ecdysozoa</taxon>
        <taxon>Arthropoda</taxon>
        <taxon>Chelicerata</taxon>
        <taxon>Arachnida</taxon>
        <taxon>Araneae</taxon>
        <taxon>Araneomorphae</taxon>
        <taxon>Entelegynae</taxon>
        <taxon>Araneoidea</taxon>
        <taxon>Nephilidae</taxon>
        <taxon>Nephila</taxon>
    </lineage>
</organism>
<feature type="transmembrane region" description="Helical" evidence="10">
    <location>
        <begin position="395"/>
        <end position="413"/>
    </location>
</feature>
<feature type="region of interest" description="Disordered" evidence="9">
    <location>
        <begin position="188"/>
        <end position="231"/>
    </location>
</feature>
<dbReference type="CDD" id="cd21675">
    <property type="entry name" value="SMP_TEX2"/>
    <property type="match status" value="1"/>
</dbReference>
<feature type="transmembrane region" description="Helical" evidence="10">
    <location>
        <begin position="371"/>
        <end position="389"/>
    </location>
</feature>
<dbReference type="OrthoDB" id="26740at2759"/>
<evidence type="ECO:0000256" key="5">
    <source>
        <dbReference type="ARBA" id="ARBA00022989"/>
    </source>
</evidence>
<accession>A0A8X6QQP6</accession>
<evidence type="ECO:0000256" key="7">
    <source>
        <dbReference type="ARBA" id="ARBA00023121"/>
    </source>
</evidence>
<dbReference type="GO" id="GO:0006869">
    <property type="term" value="P:lipid transport"/>
    <property type="evidence" value="ECO:0007669"/>
    <property type="project" value="UniProtKB-KW"/>
</dbReference>
<keyword evidence="6" id="KW-0445">Lipid transport</keyword>
<evidence type="ECO:0000259" key="11">
    <source>
        <dbReference type="PROSITE" id="PS51847"/>
    </source>
</evidence>
<comment type="caution">
    <text evidence="12">The sequence shown here is derived from an EMBL/GenBank/DDBJ whole genome shotgun (WGS) entry which is preliminary data.</text>
</comment>
<feature type="compositionally biased region" description="Basic and acidic residues" evidence="9">
    <location>
        <begin position="188"/>
        <end position="216"/>
    </location>
</feature>
<keyword evidence="13" id="KW-1185">Reference proteome</keyword>
<evidence type="ECO:0000256" key="2">
    <source>
        <dbReference type="ARBA" id="ARBA00022448"/>
    </source>
</evidence>
<reference evidence="12" key="1">
    <citation type="submission" date="2020-08" db="EMBL/GenBank/DDBJ databases">
        <title>Multicomponent nature underlies the extraordinary mechanical properties of spider dragline silk.</title>
        <authorList>
            <person name="Kono N."/>
            <person name="Nakamura H."/>
            <person name="Mori M."/>
            <person name="Yoshida Y."/>
            <person name="Ohtoshi R."/>
            <person name="Malay A.D."/>
            <person name="Moran D.A.P."/>
            <person name="Tomita M."/>
            <person name="Numata K."/>
            <person name="Arakawa K."/>
        </authorList>
    </citation>
    <scope>NUCLEOTIDE SEQUENCE</scope>
</reference>
<dbReference type="Pfam" id="PF10296">
    <property type="entry name" value="MMM1"/>
    <property type="match status" value="1"/>
</dbReference>
<feature type="compositionally biased region" description="Basic and acidic residues" evidence="9">
    <location>
        <begin position="124"/>
        <end position="147"/>
    </location>
</feature>
<dbReference type="InterPro" id="IPR019411">
    <property type="entry name" value="MMM1_dom"/>
</dbReference>
<proteinExistence type="predicted"/>
<name>A0A8X6QQP6_NEPPI</name>
<evidence type="ECO:0000256" key="3">
    <source>
        <dbReference type="ARBA" id="ARBA00022692"/>
    </source>
</evidence>
<evidence type="ECO:0000256" key="10">
    <source>
        <dbReference type="SAM" id="Phobius"/>
    </source>
</evidence>
<comment type="subcellular location">
    <subcellularLocation>
        <location evidence="1">Endoplasmic reticulum membrane</location>
    </subcellularLocation>
</comment>
<sequence>MKSLMCEIDRYKQDKPKNETPHHVDGKKKCFKLQHFFCSKAEEMSKSFRNIQGSKGRSSSTTFISLHFNKADEEQLEISYGDKDETTGETTKKEQSFAEATAASENKVSDQEISDNEESLSKTGAEKNIQHSRESTPSRDSVVKEYWSRLSKRASSLDSDIGILDKPPDQNEGWMFFKDIKGKLAKTLEERKSVSKGGKDERGSSDSETEIRRSLTDDDLDPDRTPTSSLSEKLALKLSPAVEAAEVEDENSIFADYIDNRLENAKCEIISTKTTPTSSSQFFLKQPIKSSVKKDISMTLSTLIANRQPSIESDLMIADKKEKYNQLEENDGKNMEEEKLSPKKLPDIPVGNRLINLSIIIRKCYYFVKTYWTSVIFRILIGVLALLFIPIPSWISGFVAGAVLSGYLVYFLFKPGKPKEIFAAPDYSQLLPSSIPVLEVEDESIIYKGWMNELPFDMSYNPDTYHVNCTRSLFVRLDGSYLRVSYPQKNIPKRAMFNEPRHEMQFIHQQHYDITGSSVELLPLGLAKKRLWSKKYPICLRIPNPKQSVLSSFAKDFPDSSMPTKATVRKESPIKRYIPRINENNEVVLYLFARTDREKDLWYNRFKKASRIKLLKSHSPSSSPNIAAIDTCSLENKRTISVDLASLQLCSNYDTESIDKEVDDLDGFTDLSLSKQEKFKLYMSHLLNPVHYDHSFSSGMKDKKDENRLSKSTSASQSNLTWLNVLIGRVFFDFLTEDIWAQLVAEKIQRKLSKIKLPVFLKELTVKDINLGTALPKIHRASEPTIDQRGLWIDIDLSYNGFFQMTLETKINLLRYRCDSEGFSLSDVSKETDSMEQILRSPVYNSEEEDSAESSSDDDLSVSEVNTTTDESSTPTAGGSTGKKLLRLVDRFAQSTYFQHAAKNKYIKKAMEDISNTPLVLTVEVQWLTGTLALNIPPMPTDRLWYGFRTNPHLSIVARPKLGHHVVTITHVTDWIEKKLVSEFQKILVMPNMDDLVIPIMLSDLDVSKG</sequence>
<evidence type="ECO:0000256" key="6">
    <source>
        <dbReference type="ARBA" id="ARBA00023055"/>
    </source>
</evidence>
<dbReference type="EMBL" id="BMAW01035276">
    <property type="protein sequence ID" value="GFU39020.1"/>
    <property type="molecule type" value="Genomic_DNA"/>
</dbReference>
<gene>
    <name evidence="12" type="primary">TEX2</name>
    <name evidence="12" type="ORF">NPIL_653851</name>
</gene>
<keyword evidence="8 10" id="KW-0472">Membrane</keyword>
<feature type="compositionally biased region" description="Polar residues" evidence="9">
    <location>
        <begin position="865"/>
        <end position="878"/>
    </location>
</feature>
<dbReference type="InterPro" id="IPR031468">
    <property type="entry name" value="SMP_LBD"/>
</dbReference>
<keyword evidence="7" id="KW-0446">Lipid-binding</keyword>
<evidence type="ECO:0000313" key="12">
    <source>
        <dbReference type="EMBL" id="GFU39020.1"/>
    </source>
</evidence>
<dbReference type="PANTHER" id="PTHR13466:SF0">
    <property type="entry name" value="SMP-LTD DOMAIN-CONTAINING PROTEIN"/>
    <property type="match status" value="1"/>
</dbReference>
<feature type="compositionally biased region" description="Acidic residues" evidence="9">
    <location>
        <begin position="846"/>
        <end position="861"/>
    </location>
</feature>
<evidence type="ECO:0000256" key="4">
    <source>
        <dbReference type="ARBA" id="ARBA00022824"/>
    </source>
</evidence>
<dbReference type="GO" id="GO:0008289">
    <property type="term" value="F:lipid binding"/>
    <property type="evidence" value="ECO:0007669"/>
    <property type="project" value="UniProtKB-KW"/>
</dbReference>